<dbReference type="InterPro" id="IPR018079">
    <property type="entry name" value="Ribosomal_uS4_CS"/>
</dbReference>
<comment type="similarity">
    <text evidence="1">Belongs to the universal ribosomal protein uS4 family.</text>
</comment>
<protein>
    <recommendedName>
        <fullName evidence="8">RNA-binding S4 domain-containing protein</fullName>
    </recommendedName>
</protein>
<evidence type="ECO:0000256" key="5">
    <source>
        <dbReference type="ARBA" id="ARBA00023274"/>
    </source>
</evidence>
<evidence type="ECO:0000256" key="3">
    <source>
        <dbReference type="ARBA" id="ARBA00022884"/>
    </source>
</evidence>
<dbReference type="Gene3D" id="3.10.290.10">
    <property type="entry name" value="RNA-binding S4 domain"/>
    <property type="match status" value="1"/>
</dbReference>
<feature type="region of interest" description="Disordered" evidence="7">
    <location>
        <begin position="179"/>
        <end position="265"/>
    </location>
</feature>
<evidence type="ECO:0000259" key="8">
    <source>
        <dbReference type="SMART" id="SM00363"/>
    </source>
</evidence>
<evidence type="ECO:0000256" key="1">
    <source>
        <dbReference type="ARBA" id="ARBA00007465"/>
    </source>
</evidence>
<keyword evidence="4" id="KW-0689">Ribosomal protein</keyword>
<reference evidence="9 10" key="1">
    <citation type="submission" date="2024-02" db="EMBL/GenBank/DDBJ databases">
        <title>Discinaceae phylogenomics.</title>
        <authorList>
            <person name="Dirks A.C."/>
            <person name="James T.Y."/>
        </authorList>
    </citation>
    <scope>NUCLEOTIDE SEQUENCE [LARGE SCALE GENOMIC DNA]</scope>
    <source>
        <strain evidence="9 10">ACD0624</strain>
    </source>
</reference>
<dbReference type="SMART" id="SM00363">
    <property type="entry name" value="S4"/>
    <property type="match status" value="1"/>
</dbReference>
<dbReference type="InterPro" id="IPR002942">
    <property type="entry name" value="S4_RNA-bd"/>
</dbReference>
<evidence type="ECO:0000256" key="4">
    <source>
        <dbReference type="ARBA" id="ARBA00022980"/>
    </source>
</evidence>
<comment type="caution">
    <text evidence="9">The sequence shown here is derived from an EMBL/GenBank/DDBJ whole genome shotgun (WGS) entry which is preliminary data.</text>
</comment>
<feature type="compositionally biased region" description="Basic and acidic residues" evidence="7">
    <location>
        <begin position="228"/>
        <end position="251"/>
    </location>
</feature>
<keyword evidence="5" id="KW-0687">Ribonucleoprotein</keyword>
<name>A0ABR3GTK4_9PEZI</name>
<keyword evidence="10" id="KW-1185">Reference proteome</keyword>
<evidence type="ECO:0000256" key="6">
    <source>
        <dbReference type="PROSITE-ProRule" id="PRU00182"/>
    </source>
</evidence>
<evidence type="ECO:0000313" key="9">
    <source>
        <dbReference type="EMBL" id="KAL0639256.1"/>
    </source>
</evidence>
<evidence type="ECO:0000256" key="7">
    <source>
        <dbReference type="SAM" id="MobiDB-lite"/>
    </source>
</evidence>
<gene>
    <name evidence="9" type="ORF">Q9L58_001717</name>
</gene>
<feature type="domain" description="RNA-binding S4" evidence="8">
    <location>
        <begin position="119"/>
        <end position="181"/>
    </location>
</feature>
<evidence type="ECO:0000313" key="10">
    <source>
        <dbReference type="Proteomes" id="UP001447188"/>
    </source>
</evidence>
<proteinExistence type="inferred from homology"/>
<dbReference type="EMBL" id="JBBBZM010000013">
    <property type="protein sequence ID" value="KAL0639256.1"/>
    <property type="molecule type" value="Genomic_DNA"/>
</dbReference>
<dbReference type="SUPFAM" id="SSF55174">
    <property type="entry name" value="Alpha-L RNA-binding motif"/>
    <property type="match status" value="1"/>
</dbReference>
<dbReference type="CDD" id="cd00165">
    <property type="entry name" value="S4"/>
    <property type="match status" value="1"/>
</dbReference>
<keyword evidence="2 6" id="KW-0699">rRNA-binding</keyword>
<dbReference type="InterPro" id="IPR022801">
    <property type="entry name" value="Ribosomal_uS4"/>
</dbReference>
<sequence length="299" mass="33629">MRKKLFGLKRPRVRQSWSKWNLYNLTRQAPIKYDRRTFFQQKWTSKAETRAYHGEYMTARQWKNIFRPTLKAVVPMFSADLASNSGAQMATGRGAGMAGEALRRQAVPYMSQLYSPMERRLDVACHRAMFAASPRMARQFVIHGFVTVNGKKMIHPGYMLNPGDMFSVDQKKVLWATGAPKPGRIKAPVREGEEGVAASEEAPDPVTPDEAAAEAKKAAEVEAEVETEDKGAEEFSGKKGPEKKPWTKHNDPNNPIDVTKPYATPWRPRDYLPPFAFIPRSTTTPATPYTFAILLPGPD</sequence>
<evidence type="ECO:0000256" key="2">
    <source>
        <dbReference type="ARBA" id="ARBA00022730"/>
    </source>
</evidence>
<dbReference type="Proteomes" id="UP001447188">
    <property type="component" value="Unassembled WGS sequence"/>
</dbReference>
<keyword evidence="3 6" id="KW-0694">RNA-binding</keyword>
<accession>A0ABR3GTK4</accession>
<dbReference type="PANTHER" id="PTHR11831:SF4">
    <property type="entry name" value="SMALL RIBOSOMAL SUBUNIT PROTEIN US4M"/>
    <property type="match status" value="1"/>
</dbReference>
<dbReference type="Pfam" id="PF01479">
    <property type="entry name" value="S4"/>
    <property type="match status" value="1"/>
</dbReference>
<dbReference type="PROSITE" id="PS50889">
    <property type="entry name" value="S4"/>
    <property type="match status" value="1"/>
</dbReference>
<organism evidence="9 10">
    <name type="scientific">Discina gigas</name>
    <dbReference type="NCBI Taxonomy" id="1032678"/>
    <lineage>
        <taxon>Eukaryota</taxon>
        <taxon>Fungi</taxon>
        <taxon>Dikarya</taxon>
        <taxon>Ascomycota</taxon>
        <taxon>Pezizomycotina</taxon>
        <taxon>Pezizomycetes</taxon>
        <taxon>Pezizales</taxon>
        <taxon>Discinaceae</taxon>
        <taxon>Discina</taxon>
    </lineage>
</organism>
<dbReference type="PANTHER" id="PTHR11831">
    <property type="entry name" value="30S 40S RIBOSOMAL PROTEIN"/>
    <property type="match status" value="1"/>
</dbReference>
<dbReference type="PROSITE" id="PS00632">
    <property type="entry name" value="RIBOSOMAL_S4"/>
    <property type="match status" value="1"/>
</dbReference>
<dbReference type="InterPro" id="IPR036986">
    <property type="entry name" value="S4_RNA-bd_sf"/>
</dbReference>